<organism evidence="1">
    <name type="scientific">Tanacetum cinerariifolium</name>
    <name type="common">Dalmatian daisy</name>
    <name type="synonym">Chrysanthemum cinerariifolium</name>
    <dbReference type="NCBI Taxonomy" id="118510"/>
    <lineage>
        <taxon>Eukaryota</taxon>
        <taxon>Viridiplantae</taxon>
        <taxon>Streptophyta</taxon>
        <taxon>Embryophyta</taxon>
        <taxon>Tracheophyta</taxon>
        <taxon>Spermatophyta</taxon>
        <taxon>Magnoliopsida</taxon>
        <taxon>eudicotyledons</taxon>
        <taxon>Gunneridae</taxon>
        <taxon>Pentapetalae</taxon>
        <taxon>asterids</taxon>
        <taxon>campanulids</taxon>
        <taxon>Asterales</taxon>
        <taxon>Asteraceae</taxon>
        <taxon>Asteroideae</taxon>
        <taxon>Anthemideae</taxon>
        <taxon>Anthemidinae</taxon>
        <taxon>Tanacetum</taxon>
    </lineage>
</organism>
<dbReference type="PANTHER" id="PTHR11215">
    <property type="entry name" value="METAL DEPENDENT HYDROLASE - RELATED"/>
    <property type="match status" value="1"/>
</dbReference>
<dbReference type="AlphaFoldDB" id="A0A6L2J4Q1"/>
<accession>A0A6L2J4Q1</accession>
<comment type="caution">
    <text evidence="1">The sequence shown here is derived from an EMBL/GenBank/DDBJ whole genome shotgun (WGS) entry which is preliminary data.</text>
</comment>
<dbReference type="GO" id="GO:0005634">
    <property type="term" value="C:nucleus"/>
    <property type="evidence" value="ECO:0007669"/>
    <property type="project" value="TreeGrafter"/>
</dbReference>
<dbReference type="InterPro" id="IPR003226">
    <property type="entry name" value="MYG1_exonuclease"/>
</dbReference>
<keyword evidence="1" id="KW-0378">Hydrolase</keyword>
<dbReference type="EMBL" id="BKCJ010000305">
    <property type="protein sequence ID" value="GEU31969.1"/>
    <property type="molecule type" value="Genomic_DNA"/>
</dbReference>
<dbReference type="PANTHER" id="PTHR11215:SF3">
    <property type="entry name" value="METAL-DEPENDENT PROTEIN HYDROLASE ISOFORM 1"/>
    <property type="match status" value="1"/>
</dbReference>
<proteinExistence type="predicted"/>
<protein>
    <submittedName>
        <fullName evidence="1">Metal-dependent protein hydrolase</fullName>
    </submittedName>
</protein>
<dbReference type="GO" id="GO:0016787">
    <property type="term" value="F:hydrolase activity"/>
    <property type="evidence" value="ECO:0007669"/>
    <property type="project" value="UniProtKB-KW"/>
</dbReference>
<dbReference type="GO" id="GO:0005737">
    <property type="term" value="C:cytoplasm"/>
    <property type="evidence" value="ECO:0007669"/>
    <property type="project" value="TreeGrafter"/>
</dbReference>
<name>A0A6L2J4Q1_TANCI</name>
<dbReference type="Pfam" id="PF03690">
    <property type="entry name" value="MYG1_exonuc"/>
    <property type="match status" value="1"/>
</dbReference>
<sequence length="229" mass="26349">MNTLLVISQVTQLSLLQGDGLFLSEAQQLKLQNHLLKKSGRRRGSSCYKKGSNQVDPAANFASHFKYLNQRVPDKCVGPFLLKPIKKLLPWLVHPHQPPKYVNNTSLSSRVSRMNINWHDDDQSPEKEDQAFQQAMKLAGDEFMDCINFHAKSWLPGRSVVMECLAKRKNVDSSGEIMLLTRSCPEHMTWQTDYCIMKEGMSILRGWKSVPRMNNSEREKERAYYSVFT</sequence>
<evidence type="ECO:0000313" key="1">
    <source>
        <dbReference type="EMBL" id="GEU31969.1"/>
    </source>
</evidence>
<gene>
    <name evidence="1" type="ORF">Tci_003947</name>
</gene>
<reference evidence="1" key="1">
    <citation type="journal article" date="2019" name="Sci. Rep.">
        <title>Draft genome of Tanacetum cinerariifolium, the natural source of mosquito coil.</title>
        <authorList>
            <person name="Yamashiro T."/>
            <person name="Shiraishi A."/>
            <person name="Satake H."/>
            <person name="Nakayama K."/>
        </authorList>
    </citation>
    <scope>NUCLEOTIDE SEQUENCE</scope>
</reference>